<dbReference type="SMART" id="SM00248">
    <property type="entry name" value="ANK"/>
    <property type="match status" value="4"/>
</dbReference>
<dbReference type="Gene3D" id="1.25.40.20">
    <property type="entry name" value="Ankyrin repeat-containing domain"/>
    <property type="match status" value="1"/>
</dbReference>
<accession>A0A6P8YY57</accession>
<dbReference type="Gene3D" id="2.60.40.10">
    <property type="entry name" value="Immunoglobulins"/>
    <property type="match status" value="1"/>
</dbReference>
<dbReference type="SUPFAM" id="SSF81296">
    <property type="entry name" value="E set domains"/>
    <property type="match status" value="1"/>
</dbReference>
<dbReference type="PROSITE" id="PS50088">
    <property type="entry name" value="ANK_REPEAT"/>
    <property type="match status" value="3"/>
</dbReference>
<protein>
    <submittedName>
        <fullName evidence="7">Uncharacterized protein LOC117644098 isoform X1</fullName>
    </submittedName>
</protein>
<dbReference type="Proteomes" id="UP000515158">
    <property type="component" value="Unplaced"/>
</dbReference>
<dbReference type="PANTHER" id="PTHR46680:SF3">
    <property type="entry name" value="NF-KAPPA-B INHIBITOR CACTUS"/>
    <property type="match status" value="1"/>
</dbReference>
<name>A0A6P8YY57_THRPL</name>
<evidence type="ECO:0000256" key="3">
    <source>
        <dbReference type="PROSITE-ProRule" id="PRU00023"/>
    </source>
</evidence>
<keyword evidence="1" id="KW-0677">Repeat</keyword>
<dbReference type="RefSeq" id="XP_034239187.1">
    <property type="nucleotide sequence ID" value="XM_034383296.1"/>
</dbReference>
<organism evidence="7">
    <name type="scientific">Thrips palmi</name>
    <name type="common">Melon thrips</name>
    <dbReference type="NCBI Taxonomy" id="161013"/>
    <lineage>
        <taxon>Eukaryota</taxon>
        <taxon>Metazoa</taxon>
        <taxon>Ecdysozoa</taxon>
        <taxon>Arthropoda</taxon>
        <taxon>Hexapoda</taxon>
        <taxon>Insecta</taxon>
        <taxon>Pterygota</taxon>
        <taxon>Neoptera</taxon>
        <taxon>Paraneoptera</taxon>
        <taxon>Thysanoptera</taxon>
        <taxon>Terebrantia</taxon>
        <taxon>Thripoidea</taxon>
        <taxon>Thripidae</taxon>
        <taxon>Thrips</taxon>
    </lineage>
</organism>
<keyword evidence="2 3" id="KW-0040">ANK repeat</keyword>
<feature type="compositionally biased region" description="Polar residues" evidence="4">
    <location>
        <begin position="338"/>
        <end position="347"/>
    </location>
</feature>
<dbReference type="GO" id="GO:0003700">
    <property type="term" value="F:DNA-binding transcription factor activity"/>
    <property type="evidence" value="ECO:0007669"/>
    <property type="project" value="InterPro"/>
</dbReference>
<feature type="domain" description="Rel homology dimerisation" evidence="5">
    <location>
        <begin position="237"/>
        <end position="329"/>
    </location>
</feature>
<reference evidence="7" key="1">
    <citation type="submission" date="2025-08" db="UniProtKB">
        <authorList>
            <consortium name="RefSeq"/>
        </authorList>
    </citation>
    <scope>IDENTIFICATION</scope>
    <source>
        <tissue evidence="7">Total insect</tissue>
    </source>
</reference>
<sequence length="769" mass="85982">MSGLAANYYYLQAEPGYSLKILVHPNPLYRLRYVKEMTSFHGALKGFNAPYPKVQLQHPTLTEDESETETFIRASVFTASCEPHVHRIVTKESGTTNWGLRYYTDINVSSQNDFQAEFRNLIIIRRNKSEWIEEEVTRLKNECMCTDLPIPVEEFTNQAQEAWKRLQTELRQFRLGFYAYKRGCPTPLCGPLFSSVISNQEEAPPERKGGRGVVMAFPASLPVDANVGKLQIDRMSAYSGKSGDELILLVSKIAQKSQVKARFFEGDPDTPSWEEYAQEVHLHHQVALIVSVPPYREDIKAEVQVQLERTKSDGSKSRSEARNFSYRPSKLSGKRRLSTSPNCNSLGNERRSRTIGGSFSEENIQVQREEQQLNAVQSCPNVNWQNQGSDLQTFLVEGSSSSQNIHQQLAECYLSDSQEMASSIDCNNGQCLDGSSVVAESFEPNNQQYSGLQMAGLPEFPSFGPNNQGAEALLDPLPAELDVFSWNVFLPSANAWSNVTWGVDLVADSTDEKKKTTGKETHNVVTDGVGKINVCRSKSLEHNKDMSCSSAPIQQAQACIRLFQFAMTGNAKELEKLLKCMTTMQKRRWINETNGQEQTPLIIAVEQNHNECVKLLCLAGANVNLADEEENTSYHIAAKKNYNKCLETLLKVEDRELDKKNIKGEAALHLAVLSNNVKSVALLIAAGANVNEKNCTAGSTPLHLAVQYGYTELVHHLLEQKNIKIDEVNYADKTAAGVVKADQRIIINLFKELQGFAVTIEEETTDEDE</sequence>
<feature type="repeat" description="ANK" evidence="3">
    <location>
        <begin position="697"/>
        <end position="719"/>
    </location>
</feature>
<dbReference type="GO" id="GO:0071356">
    <property type="term" value="P:cellular response to tumor necrosis factor"/>
    <property type="evidence" value="ECO:0007669"/>
    <property type="project" value="TreeGrafter"/>
</dbReference>
<dbReference type="InterPro" id="IPR008967">
    <property type="entry name" value="p53-like_TF_DNA-bd_sf"/>
</dbReference>
<dbReference type="OrthoDB" id="10254686at2759"/>
<dbReference type="InterPro" id="IPR037059">
    <property type="entry name" value="RHD_DNA_bind_dom_sf"/>
</dbReference>
<dbReference type="GO" id="GO:0051059">
    <property type="term" value="F:NF-kappaB binding"/>
    <property type="evidence" value="ECO:0007669"/>
    <property type="project" value="TreeGrafter"/>
</dbReference>
<gene>
    <name evidence="7" type="primary">LOC117644098</name>
</gene>
<evidence type="ECO:0000259" key="5">
    <source>
        <dbReference type="Pfam" id="PF16179"/>
    </source>
</evidence>
<dbReference type="Gene3D" id="2.60.40.340">
    <property type="entry name" value="Rel homology domain (RHD), DNA-binding domain"/>
    <property type="match status" value="1"/>
</dbReference>
<feature type="repeat" description="ANK" evidence="3">
    <location>
        <begin position="663"/>
        <end position="695"/>
    </location>
</feature>
<dbReference type="Pfam" id="PF16179">
    <property type="entry name" value="RHD_dimer"/>
    <property type="match status" value="1"/>
</dbReference>
<dbReference type="KEGG" id="tpal:117644098"/>
<dbReference type="SUPFAM" id="SSF48403">
    <property type="entry name" value="Ankyrin repeat"/>
    <property type="match status" value="1"/>
</dbReference>
<dbReference type="PANTHER" id="PTHR46680">
    <property type="entry name" value="NF-KAPPA-B INHIBITOR ALPHA"/>
    <property type="match status" value="1"/>
</dbReference>
<keyword evidence="6" id="KW-1185">Reference proteome</keyword>
<dbReference type="InterPro" id="IPR051070">
    <property type="entry name" value="NF-kappa-B_inhibitor"/>
</dbReference>
<feature type="compositionally biased region" description="Basic and acidic residues" evidence="4">
    <location>
        <begin position="308"/>
        <end position="321"/>
    </location>
</feature>
<dbReference type="GO" id="GO:0005829">
    <property type="term" value="C:cytosol"/>
    <property type="evidence" value="ECO:0007669"/>
    <property type="project" value="TreeGrafter"/>
</dbReference>
<evidence type="ECO:0000256" key="4">
    <source>
        <dbReference type="SAM" id="MobiDB-lite"/>
    </source>
</evidence>
<dbReference type="GO" id="GO:0000977">
    <property type="term" value="F:RNA polymerase II transcription regulatory region sequence-specific DNA binding"/>
    <property type="evidence" value="ECO:0007669"/>
    <property type="project" value="UniProtKB-ARBA"/>
</dbReference>
<evidence type="ECO:0000313" key="6">
    <source>
        <dbReference type="Proteomes" id="UP000515158"/>
    </source>
</evidence>
<evidence type="ECO:0000256" key="2">
    <source>
        <dbReference type="ARBA" id="ARBA00023043"/>
    </source>
</evidence>
<dbReference type="InterPro" id="IPR032397">
    <property type="entry name" value="RHD_dimer"/>
</dbReference>
<dbReference type="InParanoid" id="A0A6P8YY57"/>
<feature type="region of interest" description="Disordered" evidence="4">
    <location>
        <begin position="307"/>
        <end position="357"/>
    </location>
</feature>
<dbReference type="PROSITE" id="PS50297">
    <property type="entry name" value="ANK_REP_REGION"/>
    <property type="match status" value="3"/>
</dbReference>
<dbReference type="Pfam" id="PF12796">
    <property type="entry name" value="Ank_2"/>
    <property type="match status" value="1"/>
</dbReference>
<dbReference type="SUPFAM" id="SSF49417">
    <property type="entry name" value="p53-like transcription factors"/>
    <property type="match status" value="1"/>
</dbReference>
<feature type="repeat" description="ANK" evidence="3">
    <location>
        <begin position="596"/>
        <end position="628"/>
    </location>
</feature>
<dbReference type="InterPro" id="IPR036770">
    <property type="entry name" value="Ankyrin_rpt-contain_sf"/>
</dbReference>
<dbReference type="AlphaFoldDB" id="A0A6P8YY57"/>
<dbReference type="InterPro" id="IPR014756">
    <property type="entry name" value="Ig_E-set"/>
</dbReference>
<evidence type="ECO:0000313" key="7">
    <source>
        <dbReference type="RefSeq" id="XP_034239187.1"/>
    </source>
</evidence>
<dbReference type="InterPro" id="IPR002110">
    <property type="entry name" value="Ankyrin_rpt"/>
</dbReference>
<dbReference type="GO" id="GO:0006357">
    <property type="term" value="P:regulation of transcription by RNA polymerase II"/>
    <property type="evidence" value="ECO:0007669"/>
    <property type="project" value="UniProtKB-ARBA"/>
</dbReference>
<dbReference type="InterPro" id="IPR013783">
    <property type="entry name" value="Ig-like_fold"/>
</dbReference>
<dbReference type="Pfam" id="PF00023">
    <property type="entry name" value="Ank"/>
    <property type="match status" value="1"/>
</dbReference>
<evidence type="ECO:0000256" key="1">
    <source>
        <dbReference type="ARBA" id="ARBA00022737"/>
    </source>
</evidence>
<dbReference type="GeneID" id="117644098"/>
<proteinExistence type="predicted"/>